<dbReference type="Proteomes" id="UP001353858">
    <property type="component" value="Unassembled WGS sequence"/>
</dbReference>
<reference evidence="2" key="1">
    <citation type="submission" date="2023-01" db="EMBL/GenBank/DDBJ databases">
        <title>Key to firefly adult light organ development and bioluminescence: homeobox transcription factors regulate luciferase expression and transportation to peroxisome.</title>
        <authorList>
            <person name="Fu X."/>
        </authorList>
    </citation>
    <scope>NUCLEOTIDE SEQUENCE [LARGE SCALE GENOMIC DNA]</scope>
</reference>
<gene>
    <name evidence="1" type="ORF">RN001_001465</name>
</gene>
<keyword evidence="2" id="KW-1185">Reference proteome</keyword>
<protein>
    <submittedName>
        <fullName evidence="1">Uncharacterized protein</fullName>
    </submittedName>
</protein>
<comment type="caution">
    <text evidence="1">The sequence shown here is derived from an EMBL/GenBank/DDBJ whole genome shotgun (WGS) entry which is preliminary data.</text>
</comment>
<proteinExistence type="predicted"/>
<dbReference type="EMBL" id="JARPUR010000001">
    <property type="protein sequence ID" value="KAK4885194.1"/>
    <property type="molecule type" value="Genomic_DNA"/>
</dbReference>
<evidence type="ECO:0000313" key="2">
    <source>
        <dbReference type="Proteomes" id="UP001353858"/>
    </source>
</evidence>
<evidence type="ECO:0000313" key="1">
    <source>
        <dbReference type="EMBL" id="KAK4885194.1"/>
    </source>
</evidence>
<name>A0AAN7SL91_9COLE</name>
<dbReference type="AlphaFoldDB" id="A0AAN7SL91"/>
<accession>A0AAN7SL91</accession>
<organism evidence="1 2">
    <name type="scientific">Aquatica leii</name>
    <dbReference type="NCBI Taxonomy" id="1421715"/>
    <lineage>
        <taxon>Eukaryota</taxon>
        <taxon>Metazoa</taxon>
        <taxon>Ecdysozoa</taxon>
        <taxon>Arthropoda</taxon>
        <taxon>Hexapoda</taxon>
        <taxon>Insecta</taxon>
        <taxon>Pterygota</taxon>
        <taxon>Neoptera</taxon>
        <taxon>Endopterygota</taxon>
        <taxon>Coleoptera</taxon>
        <taxon>Polyphaga</taxon>
        <taxon>Elateriformia</taxon>
        <taxon>Elateroidea</taxon>
        <taxon>Lampyridae</taxon>
        <taxon>Luciolinae</taxon>
        <taxon>Aquatica</taxon>
    </lineage>
</organism>
<dbReference type="PROSITE" id="PS51257">
    <property type="entry name" value="PROKAR_LIPOPROTEIN"/>
    <property type="match status" value="1"/>
</dbReference>
<sequence length="104" mass="12156">MAMMQKFSIYKSNKVEEFIRKCLAATFYSNFAQGCSWSGTRESLKISDKQIIQFIQYVTRKIYPTLTENECKQHASVWFRTATTRVKRVEAKLIPTEVAVNFED</sequence>